<dbReference type="Gene3D" id="2.40.40.10">
    <property type="entry name" value="RlpA-like domain"/>
    <property type="match status" value="1"/>
</dbReference>
<feature type="signal peptide" evidence="3">
    <location>
        <begin position="1"/>
        <end position="25"/>
    </location>
</feature>
<dbReference type="AlphaFoldDB" id="A0A5B0RKZ2"/>
<accession>A0A5B0RKZ2</accession>
<evidence type="ECO:0000313" key="4">
    <source>
        <dbReference type="EMBL" id="KAA1126510.1"/>
    </source>
</evidence>
<feature type="compositionally biased region" description="Polar residues" evidence="2">
    <location>
        <begin position="142"/>
        <end position="157"/>
    </location>
</feature>
<feature type="compositionally biased region" description="Polar residues" evidence="2">
    <location>
        <begin position="296"/>
        <end position="324"/>
    </location>
</feature>
<evidence type="ECO:0000313" key="5">
    <source>
        <dbReference type="Proteomes" id="UP000325313"/>
    </source>
</evidence>
<dbReference type="PANTHER" id="PTHR31836">
    <property type="match status" value="1"/>
</dbReference>
<dbReference type="CDD" id="cd22191">
    <property type="entry name" value="DPBB_RlpA_EXP_N-like"/>
    <property type="match status" value="1"/>
</dbReference>
<dbReference type="SUPFAM" id="SSF50685">
    <property type="entry name" value="Barwin-like endoglucanases"/>
    <property type="match status" value="1"/>
</dbReference>
<evidence type="ECO:0000256" key="2">
    <source>
        <dbReference type="SAM" id="MobiDB-lite"/>
    </source>
</evidence>
<protein>
    <recommendedName>
        <fullName evidence="6">RlpA-like protein double-psi beta-barrel domain-containing protein</fullName>
    </recommendedName>
</protein>
<evidence type="ECO:0008006" key="6">
    <source>
        <dbReference type="Google" id="ProtNLM"/>
    </source>
</evidence>
<feature type="compositionally biased region" description="Acidic residues" evidence="2">
    <location>
        <begin position="92"/>
        <end position="101"/>
    </location>
</feature>
<dbReference type="Proteomes" id="UP000325313">
    <property type="component" value="Unassembled WGS sequence"/>
</dbReference>
<dbReference type="InterPro" id="IPR036908">
    <property type="entry name" value="RlpA-like_sf"/>
</dbReference>
<keyword evidence="1 3" id="KW-0732">Signal</keyword>
<dbReference type="InterPro" id="IPR051477">
    <property type="entry name" value="Expansin_CellWall"/>
</dbReference>
<reference evidence="4 5" key="1">
    <citation type="submission" date="2019-05" db="EMBL/GenBank/DDBJ databases">
        <title>Emergence of the Ug99 lineage of the wheat stem rust pathogen through somatic hybridization.</title>
        <authorList>
            <person name="Li F."/>
            <person name="Upadhyaya N.M."/>
            <person name="Sperschneider J."/>
            <person name="Matny O."/>
            <person name="Nguyen-Phuc H."/>
            <person name="Mago R."/>
            <person name="Raley C."/>
            <person name="Miller M.E."/>
            <person name="Silverstein K.A.T."/>
            <person name="Henningsen E."/>
            <person name="Hirsch C.D."/>
            <person name="Visser B."/>
            <person name="Pretorius Z.A."/>
            <person name="Steffenson B.J."/>
            <person name="Schwessinger B."/>
            <person name="Dodds P.N."/>
            <person name="Figueroa M."/>
        </authorList>
    </citation>
    <scope>NUCLEOTIDE SEQUENCE [LARGE SCALE GENOMIC DNA]</scope>
    <source>
        <strain evidence="4 5">Ug99</strain>
    </source>
</reference>
<name>A0A5B0RKZ2_PUCGR</name>
<feature type="region of interest" description="Disordered" evidence="2">
    <location>
        <begin position="86"/>
        <end position="340"/>
    </location>
</feature>
<organism evidence="4 5">
    <name type="scientific">Puccinia graminis f. sp. tritici</name>
    <dbReference type="NCBI Taxonomy" id="56615"/>
    <lineage>
        <taxon>Eukaryota</taxon>
        <taxon>Fungi</taxon>
        <taxon>Dikarya</taxon>
        <taxon>Basidiomycota</taxon>
        <taxon>Pucciniomycotina</taxon>
        <taxon>Pucciniomycetes</taxon>
        <taxon>Pucciniales</taxon>
        <taxon>Pucciniaceae</taxon>
        <taxon>Puccinia</taxon>
    </lineage>
</organism>
<proteinExistence type="predicted"/>
<evidence type="ECO:0000256" key="1">
    <source>
        <dbReference type="ARBA" id="ARBA00022729"/>
    </source>
</evidence>
<gene>
    <name evidence="4" type="ORF">PGTUg99_023901</name>
</gene>
<dbReference type="EMBL" id="VDEP01000171">
    <property type="protein sequence ID" value="KAA1126510.1"/>
    <property type="molecule type" value="Genomic_DNA"/>
</dbReference>
<comment type="caution">
    <text evidence="4">The sequence shown here is derived from an EMBL/GenBank/DDBJ whole genome shotgun (WGS) entry which is preliminary data.</text>
</comment>
<evidence type="ECO:0000256" key="3">
    <source>
        <dbReference type="SAM" id="SignalP"/>
    </source>
</evidence>
<dbReference type="PANTHER" id="PTHR31836:SF27">
    <property type="entry name" value="RLPA-LIKE PROTEIN DOUBLE-PSI BETA-BARREL DOMAIN-CONTAINING PROTEIN"/>
    <property type="match status" value="1"/>
</dbReference>
<feature type="chain" id="PRO_5022732722" description="RlpA-like protein double-psi beta-barrel domain-containing protein" evidence="3">
    <location>
        <begin position="26"/>
        <end position="458"/>
    </location>
</feature>
<sequence length="458" mass="50073">MFHLTITPFFSMVALFLIIVDPSISRPLSHQAGVSKSAFSHHRFLRRSTPSLSSSSHHRRSLDEQQDEFLPFGPISLVDDESENFKRSINPDLDEPQDDPSFDSIDQEKDDADKAWQQFVAPTPHEDPDSYPDSFAQDDPDSSCSTGTNASNVTPKNSPKLVASNDKNKVKSPSSQDAGDYKPQKPKDSGSDKPKDSEASKKKEAEAAQQKEAEAAKQKEDEAAKQKEDEAAKQKEAEAAQQKEAEAAKEKEAEANKEKKAEEDKNKAEEQKKKDADAAKKQADQANGAEEAKDQQAVQQPSKSQDGTVTDVQPIPGTSVTTGTVHKDHKGDSYSTPSAEVHTGDATYYQPDLGACGLTNTSSDMIVAVSKLLYDSFPSQGGNPNTNQVCGKRIRATYKGKSCEVTVVDRCEACKHDDLDFTITAFEKLGSKDEGRLHGMTSLNLFRIATDMIRPESA</sequence>
<feature type="compositionally biased region" description="Basic and acidic residues" evidence="2">
    <location>
        <begin position="179"/>
        <end position="283"/>
    </location>
</feature>